<dbReference type="Pfam" id="PF01261">
    <property type="entry name" value="AP_endonuc_2"/>
    <property type="match status" value="1"/>
</dbReference>
<dbReference type="PANTHER" id="PTHR12110:SF21">
    <property type="entry name" value="XYLOSE ISOMERASE-LIKE TIM BARREL DOMAIN-CONTAINING PROTEIN"/>
    <property type="match status" value="1"/>
</dbReference>
<name>A0AAE3ZIJ5_9ACTN</name>
<evidence type="ECO:0000313" key="2">
    <source>
        <dbReference type="EMBL" id="MDR7304253.1"/>
    </source>
</evidence>
<keyword evidence="2" id="KW-0413">Isomerase</keyword>
<dbReference type="GO" id="GO:0016853">
    <property type="term" value="F:isomerase activity"/>
    <property type="evidence" value="ECO:0007669"/>
    <property type="project" value="UniProtKB-KW"/>
</dbReference>
<dbReference type="SUPFAM" id="SSF51658">
    <property type="entry name" value="Xylose isomerase-like"/>
    <property type="match status" value="1"/>
</dbReference>
<dbReference type="RefSeq" id="WP_310277702.1">
    <property type="nucleotide sequence ID" value="NZ_JAVDXW010000001.1"/>
</dbReference>
<dbReference type="InterPro" id="IPR050312">
    <property type="entry name" value="IolE/XylAMocC-like"/>
</dbReference>
<dbReference type="AlphaFoldDB" id="A0AAE3ZIJ5"/>
<proteinExistence type="predicted"/>
<keyword evidence="3" id="KW-1185">Reference proteome</keyword>
<dbReference type="InterPro" id="IPR036237">
    <property type="entry name" value="Xyl_isomerase-like_sf"/>
</dbReference>
<accession>A0AAE3ZIJ5</accession>
<sequence>MKLGLLTASLPEESLTDLLRRAETVGFEALEVATWPPGSGAPSHLDVTHLTEGDTEWMRSHFARHDCTLSALAYYDNPLHPDPGERERVRRHLEACIDAAGRLGGAPVGTFIGRDPGKTVAENLAEAEEIFPPLVERAGEQGIRLMVENCPKQDWHPDGHPGNLAYAPELWERLFDLGLYLNYDPSHLLGLGIDPVAALRPYIDRVAHVQAKDAEVFPQRRCRYGYPGPVLDREGAGWWRYRAPGLGEVDWRSLVDALYEGGYDGVVSVELEDPIWTGTVENVQAGLEVAYRTLRPLVVA</sequence>
<evidence type="ECO:0000313" key="3">
    <source>
        <dbReference type="Proteomes" id="UP001180845"/>
    </source>
</evidence>
<dbReference type="InterPro" id="IPR013022">
    <property type="entry name" value="Xyl_isomerase-like_TIM-brl"/>
</dbReference>
<dbReference type="EMBL" id="JAVDXW010000001">
    <property type="protein sequence ID" value="MDR7304253.1"/>
    <property type="molecule type" value="Genomic_DNA"/>
</dbReference>
<reference evidence="2" key="1">
    <citation type="submission" date="2023-07" db="EMBL/GenBank/DDBJ databases">
        <title>Sequencing the genomes of 1000 actinobacteria strains.</title>
        <authorList>
            <person name="Klenk H.-P."/>
        </authorList>
    </citation>
    <scope>NUCLEOTIDE SEQUENCE</scope>
    <source>
        <strain evidence="2">DSM 45977</strain>
    </source>
</reference>
<dbReference type="Gene3D" id="3.20.20.150">
    <property type="entry name" value="Divalent-metal-dependent TIM barrel enzymes"/>
    <property type="match status" value="1"/>
</dbReference>
<gene>
    <name evidence="2" type="ORF">JOF55_004434</name>
</gene>
<feature type="domain" description="Xylose isomerase-like TIM barrel" evidence="1">
    <location>
        <begin position="19"/>
        <end position="288"/>
    </location>
</feature>
<dbReference type="Proteomes" id="UP001180845">
    <property type="component" value="Unassembled WGS sequence"/>
</dbReference>
<organism evidence="2 3">
    <name type="scientific">Haloactinomyces albus</name>
    <dbReference type="NCBI Taxonomy" id="1352928"/>
    <lineage>
        <taxon>Bacteria</taxon>
        <taxon>Bacillati</taxon>
        <taxon>Actinomycetota</taxon>
        <taxon>Actinomycetes</taxon>
        <taxon>Actinopolysporales</taxon>
        <taxon>Actinopolysporaceae</taxon>
        <taxon>Haloactinomyces</taxon>
    </lineage>
</organism>
<protein>
    <submittedName>
        <fullName evidence="2">Sugar phosphate isomerase/epimerase</fullName>
    </submittedName>
</protein>
<comment type="caution">
    <text evidence="2">The sequence shown here is derived from an EMBL/GenBank/DDBJ whole genome shotgun (WGS) entry which is preliminary data.</text>
</comment>
<evidence type="ECO:0000259" key="1">
    <source>
        <dbReference type="Pfam" id="PF01261"/>
    </source>
</evidence>
<dbReference type="PANTHER" id="PTHR12110">
    <property type="entry name" value="HYDROXYPYRUVATE ISOMERASE"/>
    <property type="match status" value="1"/>
</dbReference>